<reference evidence="12 13" key="1">
    <citation type="submission" date="2022-05" db="EMBL/GenBank/DDBJ databases">
        <title>Novel Pseudomonas spp. Isolated from a Rainbow Trout Aquaculture Facility.</title>
        <authorList>
            <person name="Testerman T."/>
            <person name="Graf J."/>
        </authorList>
    </citation>
    <scope>NUCLEOTIDE SEQUENCE [LARGE SCALE GENOMIC DNA]</scope>
    <source>
        <strain evidence="12 13">ID681</strain>
    </source>
</reference>
<dbReference type="PANTHER" id="PTHR33121">
    <property type="entry name" value="CYCLIC DI-GMP PHOSPHODIESTERASE PDEF"/>
    <property type="match status" value="1"/>
</dbReference>
<organism evidence="12 13">
    <name type="scientific">Pseudomonas fontis</name>
    <dbReference type="NCBI Taxonomy" id="2942633"/>
    <lineage>
        <taxon>Bacteria</taxon>
        <taxon>Pseudomonadati</taxon>
        <taxon>Pseudomonadota</taxon>
        <taxon>Gammaproteobacteria</taxon>
        <taxon>Pseudomonadales</taxon>
        <taxon>Pseudomonadaceae</taxon>
        <taxon>Pseudomonas</taxon>
    </lineage>
</organism>
<accession>A0ABT5NSH6</accession>
<feature type="domain" description="EAL" evidence="11">
    <location>
        <begin position="276"/>
        <end position="528"/>
    </location>
</feature>
<comment type="subcellular location">
    <subcellularLocation>
        <location evidence="1">Cell membrane</location>
        <topology evidence="1">Multi-pass membrane protein</topology>
    </subcellularLocation>
</comment>
<keyword evidence="4" id="KW-0973">c-di-GMP</keyword>
<evidence type="ECO:0000256" key="4">
    <source>
        <dbReference type="ARBA" id="ARBA00022636"/>
    </source>
</evidence>
<evidence type="ECO:0000256" key="7">
    <source>
        <dbReference type="ARBA" id="ARBA00022989"/>
    </source>
</evidence>
<keyword evidence="8 10" id="KW-0472">Membrane</keyword>
<dbReference type="Gene3D" id="3.20.20.450">
    <property type="entry name" value="EAL domain"/>
    <property type="match status" value="1"/>
</dbReference>
<evidence type="ECO:0000313" key="12">
    <source>
        <dbReference type="EMBL" id="MDD0991119.1"/>
    </source>
</evidence>
<evidence type="ECO:0000256" key="3">
    <source>
        <dbReference type="ARBA" id="ARBA00022475"/>
    </source>
</evidence>
<feature type="transmembrane region" description="Helical" evidence="10">
    <location>
        <begin position="249"/>
        <end position="270"/>
    </location>
</feature>
<keyword evidence="5 10" id="KW-0812">Transmembrane</keyword>
<dbReference type="Proteomes" id="UP001148203">
    <property type="component" value="Unassembled WGS sequence"/>
</dbReference>
<evidence type="ECO:0000259" key="11">
    <source>
        <dbReference type="PROSITE" id="PS50883"/>
    </source>
</evidence>
<gene>
    <name evidence="12" type="ORF">M5G11_11285</name>
</gene>
<dbReference type="InterPro" id="IPR035919">
    <property type="entry name" value="EAL_sf"/>
</dbReference>
<dbReference type="InterPro" id="IPR050706">
    <property type="entry name" value="Cyclic-di-GMP_PDE-like"/>
</dbReference>
<evidence type="ECO:0000313" key="13">
    <source>
        <dbReference type="Proteomes" id="UP001148203"/>
    </source>
</evidence>
<dbReference type="RefSeq" id="WP_273912995.1">
    <property type="nucleotide sequence ID" value="NZ_JAMDGX010000072.1"/>
</dbReference>
<evidence type="ECO:0000256" key="1">
    <source>
        <dbReference type="ARBA" id="ARBA00004651"/>
    </source>
</evidence>
<dbReference type="SMART" id="SM00052">
    <property type="entry name" value="EAL"/>
    <property type="match status" value="1"/>
</dbReference>
<dbReference type="Pfam" id="PF12792">
    <property type="entry name" value="CSS-motif"/>
    <property type="match status" value="1"/>
</dbReference>
<dbReference type="PROSITE" id="PS50883">
    <property type="entry name" value="EAL"/>
    <property type="match status" value="1"/>
</dbReference>
<evidence type="ECO:0000256" key="9">
    <source>
        <dbReference type="ARBA" id="ARBA00034290"/>
    </source>
</evidence>
<name>A0ABT5NSH6_9PSED</name>
<comment type="caution">
    <text evidence="12">The sequence shown here is derived from an EMBL/GenBank/DDBJ whole genome shotgun (WGS) entry which is preliminary data.</text>
</comment>
<proteinExistence type="predicted"/>
<evidence type="ECO:0000256" key="6">
    <source>
        <dbReference type="ARBA" id="ARBA00022801"/>
    </source>
</evidence>
<dbReference type="InterPro" id="IPR001633">
    <property type="entry name" value="EAL_dom"/>
</dbReference>
<dbReference type="PANTHER" id="PTHR33121:SF79">
    <property type="entry name" value="CYCLIC DI-GMP PHOSPHODIESTERASE PDED-RELATED"/>
    <property type="match status" value="1"/>
</dbReference>
<dbReference type="CDD" id="cd01948">
    <property type="entry name" value="EAL"/>
    <property type="match status" value="1"/>
</dbReference>
<dbReference type="InterPro" id="IPR024744">
    <property type="entry name" value="CSS-motif_dom"/>
</dbReference>
<evidence type="ECO:0000256" key="5">
    <source>
        <dbReference type="ARBA" id="ARBA00022692"/>
    </source>
</evidence>
<evidence type="ECO:0000256" key="10">
    <source>
        <dbReference type="SAM" id="Phobius"/>
    </source>
</evidence>
<dbReference type="EC" id="3.1.4.52" evidence="2"/>
<dbReference type="EMBL" id="JAMDGY010000026">
    <property type="protein sequence ID" value="MDD0991119.1"/>
    <property type="molecule type" value="Genomic_DNA"/>
</dbReference>
<protein>
    <recommendedName>
        <fullName evidence="2">cyclic-guanylate-specific phosphodiesterase</fullName>
        <ecNumber evidence="2">3.1.4.52</ecNumber>
    </recommendedName>
</protein>
<comment type="catalytic activity">
    <reaction evidence="9">
        <text>3',3'-c-di-GMP + H2O = 5'-phosphoguanylyl(3'-&gt;5')guanosine + H(+)</text>
        <dbReference type="Rhea" id="RHEA:24902"/>
        <dbReference type="ChEBI" id="CHEBI:15377"/>
        <dbReference type="ChEBI" id="CHEBI:15378"/>
        <dbReference type="ChEBI" id="CHEBI:58754"/>
        <dbReference type="ChEBI" id="CHEBI:58805"/>
        <dbReference type="EC" id="3.1.4.52"/>
    </reaction>
</comment>
<dbReference type="Pfam" id="PF00563">
    <property type="entry name" value="EAL"/>
    <property type="match status" value="1"/>
</dbReference>
<dbReference type="SUPFAM" id="SSF141868">
    <property type="entry name" value="EAL domain-like"/>
    <property type="match status" value="1"/>
</dbReference>
<sequence>MSSALASLRSLLYRPWLLATLAATASATLLLLASLGVAMHQLQESESAQMNAKGERFLERLEQIFGQLRQGVDLLQAQPLRGCDAEMVSTLQQVTYNNRFLFEAAYVDSSQSCSNRGGEQALNQLPPPDIQGPTYSYWLNTTTEPDDNRAALVLGRGNFRVSTSRGHLTDVVDLPPEGSLLVILDKGTRAVPVLGPVQEWPPASGWPPDNDDALQVFPSRLIYRMPTKSPDYQLVLITPRASLPLKMNGMLWLLFPGSLLLAWCIGWLVLQLVRQSRSMSSELQGAIRRGELQVLYQPIFELNSRRCVGAEALVRWRRPDGTLTAPDLFIPLAENTGQIRQITDFVLQRVLEQLGQVLRANPQLYISVNLAACDVMVPRIGLVAARLLALHHVAASQIAFEVTERGLIDVVVARDNLQALRAVGHQVLIDDFGTGYCSLAYLQTLPVDCLKIDKAFIDALGHDAASSGVAPHIIRMAHALQLRVIAEGIEYEDQALLLNSEGVNYGQGWLFAHPLNARQFIEMFTRGRRMGPRRIDDEA</sequence>
<evidence type="ECO:0000256" key="2">
    <source>
        <dbReference type="ARBA" id="ARBA00012282"/>
    </source>
</evidence>
<keyword evidence="3" id="KW-1003">Cell membrane</keyword>
<keyword evidence="6" id="KW-0378">Hydrolase</keyword>
<evidence type="ECO:0000256" key="8">
    <source>
        <dbReference type="ARBA" id="ARBA00023136"/>
    </source>
</evidence>
<keyword evidence="13" id="KW-1185">Reference proteome</keyword>
<keyword evidence="7 10" id="KW-1133">Transmembrane helix</keyword>